<gene>
    <name evidence="1" type="ORF">Vafri_16945</name>
</gene>
<dbReference type="Proteomes" id="UP000747399">
    <property type="component" value="Unassembled WGS sequence"/>
</dbReference>
<sequence>ACSAAAASSAAAAVSAAAAACTTFASSGPLATSTSTASNAREESKLGFVPVRPPLRAKSCCVNQDRGLYQVGSAAGADADVRSVAFAAALMISAAAKLGLTRPSPVRPSA</sequence>
<evidence type="ECO:0000313" key="1">
    <source>
        <dbReference type="EMBL" id="GIL62768.1"/>
    </source>
</evidence>
<protein>
    <submittedName>
        <fullName evidence="1">Uncharacterized protein</fullName>
    </submittedName>
</protein>
<accession>A0A8J4FA86</accession>
<comment type="caution">
    <text evidence="1">The sequence shown here is derived from an EMBL/GenBank/DDBJ whole genome shotgun (WGS) entry which is preliminary data.</text>
</comment>
<keyword evidence="2" id="KW-1185">Reference proteome</keyword>
<feature type="non-terminal residue" evidence="1">
    <location>
        <position position="1"/>
    </location>
</feature>
<proteinExistence type="predicted"/>
<organism evidence="1 2">
    <name type="scientific">Volvox africanus</name>
    <dbReference type="NCBI Taxonomy" id="51714"/>
    <lineage>
        <taxon>Eukaryota</taxon>
        <taxon>Viridiplantae</taxon>
        <taxon>Chlorophyta</taxon>
        <taxon>core chlorophytes</taxon>
        <taxon>Chlorophyceae</taxon>
        <taxon>CS clade</taxon>
        <taxon>Chlamydomonadales</taxon>
        <taxon>Volvocaceae</taxon>
        <taxon>Volvox</taxon>
    </lineage>
</organism>
<reference evidence="1" key="1">
    <citation type="journal article" date="2021" name="Proc. Natl. Acad. Sci. U.S.A.">
        <title>Three genomes in the algal genus Volvox reveal the fate of a haploid sex-determining region after a transition to homothallism.</title>
        <authorList>
            <person name="Yamamoto K."/>
            <person name="Hamaji T."/>
            <person name="Kawai-Toyooka H."/>
            <person name="Matsuzaki R."/>
            <person name="Takahashi F."/>
            <person name="Nishimura Y."/>
            <person name="Kawachi M."/>
            <person name="Noguchi H."/>
            <person name="Minakuchi Y."/>
            <person name="Umen J.G."/>
            <person name="Toyoda A."/>
            <person name="Nozaki H."/>
        </authorList>
    </citation>
    <scope>NUCLEOTIDE SEQUENCE</scope>
    <source>
        <strain evidence="1">NIES-3780</strain>
    </source>
</reference>
<evidence type="ECO:0000313" key="2">
    <source>
        <dbReference type="Proteomes" id="UP000747399"/>
    </source>
</evidence>
<dbReference type="EMBL" id="BNCO01000053">
    <property type="protein sequence ID" value="GIL62768.1"/>
    <property type="molecule type" value="Genomic_DNA"/>
</dbReference>
<dbReference type="AlphaFoldDB" id="A0A8J4FA86"/>
<name>A0A8J4FA86_9CHLO</name>